<comment type="caution">
    <text evidence="2">The sequence shown here is derived from an EMBL/GenBank/DDBJ whole genome shotgun (WGS) entry which is preliminary data.</text>
</comment>
<dbReference type="AlphaFoldDB" id="A0A9D3UQK0"/>
<accession>A0A9D3UQK0</accession>
<dbReference type="Proteomes" id="UP000828251">
    <property type="component" value="Unassembled WGS sequence"/>
</dbReference>
<keyword evidence="1" id="KW-0175">Coiled coil</keyword>
<protein>
    <submittedName>
        <fullName evidence="2">Uncharacterized protein</fullName>
    </submittedName>
</protein>
<evidence type="ECO:0000313" key="2">
    <source>
        <dbReference type="EMBL" id="KAH1055513.1"/>
    </source>
</evidence>
<gene>
    <name evidence="2" type="ORF">J1N35_033578</name>
</gene>
<keyword evidence="3" id="KW-1185">Reference proteome</keyword>
<evidence type="ECO:0000313" key="3">
    <source>
        <dbReference type="Proteomes" id="UP000828251"/>
    </source>
</evidence>
<organism evidence="2 3">
    <name type="scientific">Gossypium stocksii</name>
    <dbReference type="NCBI Taxonomy" id="47602"/>
    <lineage>
        <taxon>Eukaryota</taxon>
        <taxon>Viridiplantae</taxon>
        <taxon>Streptophyta</taxon>
        <taxon>Embryophyta</taxon>
        <taxon>Tracheophyta</taxon>
        <taxon>Spermatophyta</taxon>
        <taxon>Magnoliopsida</taxon>
        <taxon>eudicotyledons</taxon>
        <taxon>Gunneridae</taxon>
        <taxon>Pentapetalae</taxon>
        <taxon>rosids</taxon>
        <taxon>malvids</taxon>
        <taxon>Malvales</taxon>
        <taxon>Malvaceae</taxon>
        <taxon>Malvoideae</taxon>
        <taxon>Gossypium</taxon>
    </lineage>
</organism>
<name>A0A9D3UQK0_9ROSI</name>
<dbReference type="EMBL" id="JAIQCV010000010">
    <property type="protein sequence ID" value="KAH1055513.1"/>
    <property type="molecule type" value="Genomic_DNA"/>
</dbReference>
<feature type="coiled-coil region" evidence="1">
    <location>
        <begin position="11"/>
        <end position="38"/>
    </location>
</feature>
<evidence type="ECO:0000256" key="1">
    <source>
        <dbReference type="SAM" id="Coils"/>
    </source>
</evidence>
<sequence length="211" mass="23993">MEALAQACEHYVNLVEENRRLLKENRRLEERLTIAKKYVGKLHEEITSERVDKIVLEASLKKIDEEHKVTMANLAKGHEETLEKHKRETMQSLQEYLLGLKANFLLHTQACGGIFDALRVSFDALSELTSVQLDLDIYFPSIASWEEFAAKWKSSISFYLPEDPAKTNFSLEHPIDTSVVHVDEVQGNGCEGHGEEEDEMLVYPLGTSSNS</sequence>
<reference evidence="2 3" key="1">
    <citation type="journal article" date="2021" name="Plant Biotechnol. J.">
        <title>Multi-omics assisted identification of the key and species-specific regulatory components of drought-tolerant mechanisms in Gossypium stocksii.</title>
        <authorList>
            <person name="Yu D."/>
            <person name="Ke L."/>
            <person name="Zhang D."/>
            <person name="Wu Y."/>
            <person name="Sun Y."/>
            <person name="Mei J."/>
            <person name="Sun J."/>
            <person name="Sun Y."/>
        </authorList>
    </citation>
    <scope>NUCLEOTIDE SEQUENCE [LARGE SCALE GENOMIC DNA]</scope>
    <source>
        <strain evidence="3">cv. E1</strain>
        <tissue evidence="2">Leaf</tissue>
    </source>
</reference>
<proteinExistence type="predicted"/>